<dbReference type="InterPro" id="IPR012373">
    <property type="entry name" value="Ferrdict_sens_TM"/>
</dbReference>
<sequence>MNTDLQDALIAWQGGELPAGRSDALLERLKTDADFRRELAEEVWTLSLTKVAQAPDPRWLALHEEIGLMESQFKVMDGGFEDSLMKTVRREPLRFVNAWWRWAATAAAVAVVMLSTMLLVRRGDTPITSGETLAVLVSGSAENASRAVGAGPVKVDRGQARLLFTHGVIVDIEGPADLQLLSLSRVICREGKLRTQVPKGAEGFCVETPRGAVTDLGTELGISVSRQGQTDVAVFEGQAELSVQIPGQEGMRTALLNVNEKAGFQSTTGEIRTIDRSDFLDTIQPQAPELKLPSDYSQRILAAKPVHYWRMNRHETSMIPNEIASAPSLLMVGGASIDADSYGRSSARFLGQAQPGVLHLEKPWQMPSAAHAVEFWFMADTMQQMSLAALTTTDDMRPHIALVEVNGKRPGEAAGAGILRYLLRWPPGHRDGMNLFSPKAAALPYQWHHVVAQQNEGRMQIYLDGRAIGPAITDAKPKGGDCILQLGCLEYRPEQALDKLRRPFSGRMAEVAIYDRLMTEKEIAEHAGRR</sequence>
<keyword evidence="1" id="KW-0732">Signal</keyword>
<keyword evidence="2" id="KW-1015">Disulfide bond</keyword>
<dbReference type="PANTHER" id="PTHR30273">
    <property type="entry name" value="PERIPLASMIC SIGNAL SENSOR AND SIGMA FACTOR ACTIVATOR FECR-RELATED"/>
    <property type="match status" value="1"/>
</dbReference>
<dbReference type="InterPro" id="IPR013320">
    <property type="entry name" value="ConA-like_dom_sf"/>
</dbReference>
<keyword evidence="6" id="KW-1185">Reference proteome</keyword>
<proteinExistence type="predicted"/>
<dbReference type="AlphaFoldDB" id="A0A512M8F1"/>
<evidence type="ECO:0000259" key="4">
    <source>
        <dbReference type="SMART" id="SM00560"/>
    </source>
</evidence>
<dbReference type="InterPro" id="IPR006558">
    <property type="entry name" value="LamG-like"/>
</dbReference>
<name>A0A512M8F1_9BACT</name>
<protein>
    <recommendedName>
        <fullName evidence="4">LamG-like jellyroll fold domain-containing protein</fullName>
    </recommendedName>
</protein>
<keyword evidence="3" id="KW-1133">Transmembrane helix</keyword>
<dbReference type="Gene3D" id="2.60.120.1440">
    <property type="match status" value="1"/>
</dbReference>
<dbReference type="GO" id="GO:0016989">
    <property type="term" value="F:sigma factor antagonist activity"/>
    <property type="evidence" value="ECO:0007669"/>
    <property type="project" value="TreeGrafter"/>
</dbReference>
<feature type="domain" description="LamG-like jellyroll fold" evidence="4">
    <location>
        <begin position="369"/>
        <end position="521"/>
    </location>
</feature>
<evidence type="ECO:0000256" key="3">
    <source>
        <dbReference type="SAM" id="Phobius"/>
    </source>
</evidence>
<dbReference type="Gene3D" id="2.60.120.200">
    <property type="match status" value="1"/>
</dbReference>
<dbReference type="OrthoDB" id="176120at2"/>
<comment type="caution">
    <text evidence="5">The sequence shown here is derived from an EMBL/GenBank/DDBJ whole genome shotgun (WGS) entry which is preliminary data.</text>
</comment>
<evidence type="ECO:0000313" key="6">
    <source>
        <dbReference type="Proteomes" id="UP000321577"/>
    </source>
</evidence>
<dbReference type="SUPFAM" id="SSF49899">
    <property type="entry name" value="Concanavalin A-like lectins/glucanases"/>
    <property type="match status" value="1"/>
</dbReference>
<keyword evidence="3" id="KW-0812">Transmembrane</keyword>
<dbReference type="PANTHER" id="PTHR30273:SF2">
    <property type="entry name" value="PROTEIN FECR"/>
    <property type="match status" value="1"/>
</dbReference>
<dbReference type="SMART" id="SM00560">
    <property type="entry name" value="LamGL"/>
    <property type="match status" value="1"/>
</dbReference>
<evidence type="ECO:0000313" key="5">
    <source>
        <dbReference type="EMBL" id="GEP43009.1"/>
    </source>
</evidence>
<organism evidence="5 6">
    <name type="scientific">Brevifollis gellanilyticus</name>
    <dbReference type="NCBI Taxonomy" id="748831"/>
    <lineage>
        <taxon>Bacteria</taxon>
        <taxon>Pseudomonadati</taxon>
        <taxon>Verrucomicrobiota</taxon>
        <taxon>Verrucomicrobiia</taxon>
        <taxon>Verrucomicrobiales</taxon>
        <taxon>Verrucomicrobiaceae</taxon>
    </lineage>
</organism>
<evidence type="ECO:0000256" key="2">
    <source>
        <dbReference type="ARBA" id="ARBA00023157"/>
    </source>
</evidence>
<dbReference type="EMBL" id="BKAG01000013">
    <property type="protein sequence ID" value="GEP43009.1"/>
    <property type="molecule type" value="Genomic_DNA"/>
</dbReference>
<accession>A0A512M8F1</accession>
<dbReference type="Pfam" id="PF13385">
    <property type="entry name" value="Laminin_G_3"/>
    <property type="match status" value="1"/>
</dbReference>
<gene>
    <name evidence="5" type="ORF">BGE01nite_23000</name>
</gene>
<feature type="transmembrane region" description="Helical" evidence="3">
    <location>
        <begin position="99"/>
        <end position="120"/>
    </location>
</feature>
<reference evidence="5 6" key="1">
    <citation type="submission" date="2019-07" db="EMBL/GenBank/DDBJ databases">
        <title>Whole genome shotgun sequence of Brevifollis gellanilyticus NBRC 108608.</title>
        <authorList>
            <person name="Hosoyama A."/>
            <person name="Uohara A."/>
            <person name="Ohji S."/>
            <person name="Ichikawa N."/>
        </authorList>
    </citation>
    <scope>NUCLEOTIDE SEQUENCE [LARGE SCALE GENOMIC DNA]</scope>
    <source>
        <strain evidence="5 6">NBRC 108608</strain>
    </source>
</reference>
<evidence type="ECO:0000256" key="1">
    <source>
        <dbReference type="ARBA" id="ARBA00022729"/>
    </source>
</evidence>
<dbReference type="RefSeq" id="WP_146850583.1">
    <property type="nucleotide sequence ID" value="NZ_BKAG01000013.1"/>
</dbReference>
<dbReference type="Proteomes" id="UP000321577">
    <property type="component" value="Unassembled WGS sequence"/>
</dbReference>
<keyword evidence="3" id="KW-0472">Membrane</keyword>